<geneLocation type="mitochondrion" evidence="2"/>
<dbReference type="InterPro" id="IPR051289">
    <property type="entry name" value="LAGLIDADG_Endonuclease"/>
</dbReference>
<keyword evidence="2" id="KW-0255">Endonuclease</keyword>
<name>A0A140IMY2_9PEZI</name>
<evidence type="ECO:0000313" key="2">
    <source>
        <dbReference type="EMBL" id="AMO66540.1"/>
    </source>
</evidence>
<gene>
    <name evidence="2" type="ORF">AWR43_054</name>
</gene>
<reference evidence="2" key="1">
    <citation type="journal article" date="2016" name="Genome Announc.">
        <title>Complete Mitochondrial Genome Sequence of the Pezizomycete Pyronema confluens.</title>
        <authorList>
            <person name="Nowrousian M."/>
        </authorList>
    </citation>
    <scope>NUCLEOTIDE SEQUENCE</scope>
    <source>
        <strain evidence="2">CBS 100304</strain>
    </source>
</reference>
<evidence type="ECO:0000259" key="1">
    <source>
        <dbReference type="Pfam" id="PF00961"/>
    </source>
</evidence>
<protein>
    <submittedName>
        <fullName evidence="2">LAGLIDADG endonuclease</fullName>
    </submittedName>
</protein>
<proteinExistence type="predicted"/>
<dbReference type="InterPro" id="IPR004860">
    <property type="entry name" value="LAGLIDADG_dom"/>
</dbReference>
<dbReference type="AlphaFoldDB" id="A0A140IMY2"/>
<dbReference type="PANTHER" id="PTHR36181:SF4">
    <property type="entry name" value="LAGLIDADG ENDONUCLEASE"/>
    <property type="match status" value="1"/>
</dbReference>
<accession>A0A140IMY2</accession>
<dbReference type="EMBL" id="KU707476">
    <property type="protein sequence ID" value="AMO66540.1"/>
    <property type="molecule type" value="Genomic_DNA"/>
</dbReference>
<dbReference type="SUPFAM" id="SSF55608">
    <property type="entry name" value="Homing endonucleases"/>
    <property type="match status" value="1"/>
</dbReference>
<dbReference type="PANTHER" id="PTHR36181">
    <property type="entry name" value="INTRON-ENCODED ENDONUCLEASE AI3-RELATED"/>
    <property type="match status" value="1"/>
</dbReference>
<dbReference type="FunFam" id="3.10.28.10:FF:000010">
    <property type="entry name" value="LAGLIDADG homing endonuclease I-LtrII"/>
    <property type="match status" value="1"/>
</dbReference>
<keyword evidence="2" id="KW-0496">Mitochondrion</keyword>
<dbReference type="Pfam" id="PF00961">
    <property type="entry name" value="LAGLIDADG_1"/>
    <property type="match status" value="1"/>
</dbReference>
<dbReference type="InterPro" id="IPR027434">
    <property type="entry name" value="Homing_endonucl"/>
</dbReference>
<dbReference type="Gene3D" id="3.10.28.10">
    <property type="entry name" value="Homing endonucleases"/>
    <property type="match status" value="1"/>
</dbReference>
<dbReference type="RefSeq" id="YP_009240568.1">
    <property type="nucleotide sequence ID" value="NC_029745.1"/>
</dbReference>
<keyword evidence="2" id="KW-0540">Nuclease</keyword>
<organism evidence="2">
    <name type="scientific">Pyronema omphalodes</name>
    <dbReference type="NCBI Taxonomy" id="337075"/>
    <lineage>
        <taxon>Eukaryota</taxon>
        <taxon>Fungi</taxon>
        <taxon>Dikarya</taxon>
        <taxon>Ascomycota</taxon>
        <taxon>Pezizomycotina</taxon>
        <taxon>Pezizomycetes</taxon>
        <taxon>Pezizales</taxon>
        <taxon>Pyronemataceae</taxon>
        <taxon>Pyronema</taxon>
    </lineage>
</organism>
<keyword evidence="2" id="KW-0378">Hydrolase</keyword>
<feature type="domain" description="Homing endonuclease LAGLIDADG" evidence="1">
    <location>
        <begin position="35"/>
        <end position="136"/>
    </location>
</feature>
<dbReference type="GO" id="GO:0004519">
    <property type="term" value="F:endonuclease activity"/>
    <property type="evidence" value="ECO:0007669"/>
    <property type="project" value="UniProtKB-KW"/>
</dbReference>
<dbReference type="GO" id="GO:0005739">
    <property type="term" value="C:mitochondrion"/>
    <property type="evidence" value="ECO:0007669"/>
    <property type="project" value="UniProtKB-ARBA"/>
</dbReference>
<sequence>MNLGLPQSLILEFPDVIAAERPTVSNQVIKNPHWLAGFVDGDGCFSISVTADSAYKLGRKVYWTFSIKQHNRDAVLLQSFVNFLGCGTVFVSKKVDACNFAVRHFGDVSEKVVPFFVKYPLRSAKANDFKDFIKAVDLIKAKAHLTEQGIEEINKIRLGMNSLRIPPGGKKNSWHE</sequence>
<dbReference type="GeneID" id="27074568"/>